<dbReference type="EMBL" id="PKPP01005016">
    <property type="protein sequence ID" value="PWA61795.1"/>
    <property type="molecule type" value="Genomic_DNA"/>
</dbReference>
<organism evidence="2 3">
    <name type="scientific">Artemisia annua</name>
    <name type="common">Sweet wormwood</name>
    <dbReference type="NCBI Taxonomy" id="35608"/>
    <lineage>
        <taxon>Eukaryota</taxon>
        <taxon>Viridiplantae</taxon>
        <taxon>Streptophyta</taxon>
        <taxon>Embryophyta</taxon>
        <taxon>Tracheophyta</taxon>
        <taxon>Spermatophyta</taxon>
        <taxon>Magnoliopsida</taxon>
        <taxon>eudicotyledons</taxon>
        <taxon>Gunneridae</taxon>
        <taxon>Pentapetalae</taxon>
        <taxon>asterids</taxon>
        <taxon>campanulids</taxon>
        <taxon>Asterales</taxon>
        <taxon>Asteraceae</taxon>
        <taxon>Asteroideae</taxon>
        <taxon>Anthemideae</taxon>
        <taxon>Artemisiinae</taxon>
        <taxon>Artemisia</taxon>
    </lineage>
</organism>
<dbReference type="Proteomes" id="UP000245207">
    <property type="component" value="Unassembled WGS sequence"/>
</dbReference>
<dbReference type="AlphaFoldDB" id="A0A2U1MKK5"/>
<gene>
    <name evidence="2" type="ORF">CTI12_AA372510</name>
</gene>
<proteinExistence type="predicted"/>
<evidence type="ECO:0000256" key="1">
    <source>
        <dbReference type="SAM" id="MobiDB-lite"/>
    </source>
</evidence>
<dbReference type="OrthoDB" id="10502511at2759"/>
<protein>
    <submittedName>
        <fullName evidence="2">Uncharacterized protein</fullName>
    </submittedName>
</protein>
<accession>A0A2U1MKK5</accession>
<evidence type="ECO:0000313" key="2">
    <source>
        <dbReference type="EMBL" id="PWA61795.1"/>
    </source>
</evidence>
<reference evidence="2 3" key="1">
    <citation type="journal article" date="2018" name="Mol. Plant">
        <title>The genome of Artemisia annua provides insight into the evolution of Asteraceae family and artemisinin biosynthesis.</title>
        <authorList>
            <person name="Shen Q."/>
            <person name="Zhang L."/>
            <person name="Liao Z."/>
            <person name="Wang S."/>
            <person name="Yan T."/>
            <person name="Shi P."/>
            <person name="Liu M."/>
            <person name="Fu X."/>
            <person name="Pan Q."/>
            <person name="Wang Y."/>
            <person name="Lv Z."/>
            <person name="Lu X."/>
            <person name="Zhang F."/>
            <person name="Jiang W."/>
            <person name="Ma Y."/>
            <person name="Chen M."/>
            <person name="Hao X."/>
            <person name="Li L."/>
            <person name="Tang Y."/>
            <person name="Lv G."/>
            <person name="Zhou Y."/>
            <person name="Sun X."/>
            <person name="Brodelius P.E."/>
            <person name="Rose J.K.C."/>
            <person name="Tang K."/>
        </authorList>
    </citation>
    <scope>NUCLEOTIDE SEQUENCE [LARGE SCALE GENOMIC DNA]</scope>
    <source>
        <strain evidence="3">cv. Huhao1</strain>
        <tissue evidence="2">Leaf</tissue>
    </source>
</reference>
<comment type="caution">
    <text evidence="2">The sequence shown here is derived from an EMBL/GenBank/DDBJ whole genome shotgun (WGS) entry which is preliminary data.</text>
</comment>
<name>A0A2U1MKK5_ARTAN</name>
<keyword evidence="3" id="KW-1185">Reference proteome</keyword>
<evidence type="ECO:0000313" key="3">
    <source>
        <dbReference type="Proteomes" id="UP000245207"/>
    </source>
</evidence>
<feature type="region of interest" description="Disordered" evidence="1">
    <location>
        <begin position="63"/>
        <end position="88"/>
    </location>
</feature>
<sequence length="88" mass="10012">MFTFNPDTPWDECKPFLGMRFENPLQLKHCLANYGVKHGNQLWYMQHDMYKLVYCGRDVSQGKCAGKRGKKPNPDATVGDESSAGKDI</sequence>